<reference evidence="2" key="1">
    <citation type="submission" date="2023-07" db="EMBL/GenBank/DDBJ databases">
        <title>Genomic Encyclopedia of Type Strains, Phase IV (KMG-IV): sequencing the most valuable type-strain genomes for metagenomic binning, comparative biology and taxonomic classification.</title>
        <authorList>
            <person name="Goeker M."/>
        </authorList>
    </citation>
    <scope>NUCLEOTIDE SEQUENCE</scope>
    <source>
        <strain evidence="2">DSM 19659</strain>
    </source>
</reference>
<dbReference type="InterPro" id="IPR011852">
    <property type="entry name" value="TRAP_TAXI"/>
</dbReference>
<keyword evidence="3" id="KW-1185">Reference proteome</keyword>
<proteinExistence type="predicted"/>
<dbReference type="SUPFAM" id="SSF53850">
    <property type="entry name" value="Periplasmic binding protein-like II"/>
    <property type="match status" value="1"/>
</dbReference>
<comment type="caution">
    <text evidence="2">The sequence shown here is derived from an EMBL/GenBank/DDBJ whole genome shotgun (WGS) entry which is preliminary data.</text>
</comment>
<name>A0AAE4AKF1_9FIRM</name>
<dbReference type="PANTHER" id="PTHR42941:SF1">
    <property type="entry name" value="SLL1037 PROTEIN"/>
    <property type="match status" value="1"/>
</dbReference>
<accession>A0AAE4AKF1</accession>
<dbReference type="AlphaFoldDB" id="A0AAE4AKF1"/>
<dbReference type="Pfam" id="PF16868">
    <property type="entry name" value="NMT1_3"/>
    <property type="match status" value="1"/>
</dbReference>
<organism evidence="2 3">
    <name type="scientific">Moryella indoligenes</name>
    <dbReference type="NCBI Taxonomy" id="371674"/>
    <lineage>
        <taxon>Bacteria</taxon>
        <taxon>Bacillati</taxon>
        <taxon>Bacillota</taxon>
        <taxon>Clostridia</taxon>
        <taxon>Lachnospirales</taxon>
        <taxon>Lachnospiraceae</taxon>
        <taxon>Moryella</taxon>
    </lineage>
</organism>
<feature type="chain" id="PRO_5041964753" evidence="1">
    <location>
        <begin position="21"/>
        <end position="349"/>
    </location>
</feature>
<evidence type="ECO:0000313" key="3">
    <source>
        <dbReference type="Proteomes" id="UP001241537"/>
    </source>
</evidence>
<dbReference type="PANTHER" id="PTHR42941">
    <property type="entry name" value="SLL1037 PROTEIN"/>
    <property type="match status" value="1"/>
</dbReference>
<keyword evidence="1" id="KW-0732">Signal</keyword>
<evidence type="ECO:0000313" key="2">
    <source>
        <dbReference type="EMBL" id="MDQ0152828.1"/>
    </source>
</evidence>
<dbReference type="Gene3D" id="3.40.190.10">
    <property type="entry name" value="Periplasmic binding protein-like II"/>
    <property type="match status" value="2"/>
</dbReference>
<evidence type="ECO:0000256" key="1">
    <source>
        <dbReference type="SAM" id="SignalP"/>
    </source>
</evidence>
<feature type="signal peptide" evidence="1">
    <location>
        <begin position="1"/>
        <end position="20"/>
    </location>
</feature>
<protein>
    <submittedName>
        <fullName evidence="2">TRAP transporter TAXI family solute receptor</fullName>
    </submittedName>
</protein>
<dbReference type="NCBIfam" id="TIGR02122">
    <property type="entry name" value="TRAP_TAXI"/>
    <property type="match status" value="1"/>
</dbReference>
<dbReference type="Proteomes" id="UP001241537">
    <property type="component" value="Unassembled WGS sequence"/>
</dbReference>
<gene>
    <name evidence="2" type="ORF">J2S20_001526</name>
</gene>
<sequence length="349" mass="36175">MRNRFMAFTALALASAMVLGGCGGSGTASTTAAPETTAAAEGAATVETTKGGMEGGTSLNFTTGGDQGTYYGFGGVIAGKVGESTSTTVTAITSGGSQANIEAMDAGDAQIGFVQSDVEAYAYNGTRLFEEAGKVDNFSTVCDLYMEQVQIVTLDENIKTIADLKGKNVSIGAAGSGVYFNAMDVLNAYDLTEADINPTYQSFGDSAEALQDGKIDAAFLVAGAPTTAITSLAATKQVYLVSLDDEHVEKLIAESPYYSKTSIPKDAYNTPDDIQTVAVGAVVIARDDVSEADVYNFLFGVYENLDAITAAHAKGAELNLEFAASVTAVPYHPGAVKYFKEKGIDVPAK</sequence>
<dbReference type="EMBL" id="JAUSTO010000008">
    <property type="protein sequence ID" value="MDQ0152828.1"/>
    <property type="molecule type" value="Genomic_DNA"/>
</dbReference>
<keyword evidence="2" id="KW-0675">Receptor</keyword>
<dbReference type="RefSeq" id="WP_172463642.1">
    <property type="nucleotide sequence ID" value="NZ_JAUSTO010000008.1"/>
</dbReference>
<dbReference type="PROSITE" id="PS51257">
    <property type="entry name" value="PROKAR_LIPOPROTEIN"/>
    <property type="match status" value="1"/>
</dbReference>